<evidence type="ECO:0000256" key="2">
    <source>
        <dbReference type="ARBA" id="ARBA00022803"/>
    </source>
</evidence>
<evidence type="ECO:0000256" key="3">
    <source>
        <dbReference type="PROSITE-ProRule" id="PRU00339"/>
    </source>
</evidence>
<name>A0AAU7C6C3_9BACT</name>
<dbReference type="GO" id="GO:0009279">
    <property type="term" value="C:cell outer membrane"/>
    <property type="evidence" value="ECO:0007669"/>
    <property type="project" value="TreeGrafter"/>
</dbReference>
<proteinExistence type="predicted"/>
<dbReference type="SMART" id="SM00382">
    <property type="entry name" value="AAA"/>
    <property type="match status" value="1"/>
</dbReference>
<evidence type="ECO:0000313" key="6">
    <source>
        <dbReference type="EMBL" id="XBH00937.1"/>
    </source>
</evidence>
<evidence type="ECO:0000256" key="4">
    <source>
        <dbReference type="SAM" id="MobiDB-lite"/>
    </source>
</evidence>
<dbReference type="SUPFAM" id="SSF48452">
    <property type="entry name" value="TPR-like"/>
    <property type="match status" value="1"/>
</dbReference>
<dbReference type="GO" id="GO:0005524">
    <property type="term" value="F:ATP binding"/>
    <property type="evidence" value="ECO:0007669"/>
    <property type="project" value="InterPro"/>
</dbReference>
<dbReference type="PROSITE" id="PS50293">
    <property type="entry name" value="TPR_REGION"/>
    <property type="match status" value="1"/>
</dbReference>
<evidence type="ECO:0000259" key="5">
    <source>
        <dbReference type="SMART" id="SM00382"/>
    </source>
</evidence>
<dbReference type="InterPro" id="IPR003959">
    <property type="entry name" value="ATPase_AAA_core"/>
</dbReference>
<feature type="region of interest" description="Disordered" evidence="4">
    <location>
        <begin position="246"/>
        <end position="274"/>
    </location>
</feature>
<dbReference type="CDD" id="cd19481">
    <property type="entry name" value="RecA-like_protease"/>
    <property type="match status" value="1"/>
</dbReference>
<keyword evidence="2 3" id="KW-0802">TPR repeat</keyword>
<protein>
    <submittedName>
        <fullName evidence="6">Tetratricopeptide repeat protein</fullName>
    </submittedName>
</protein>
<feature type="repeat" description="TPR" evidence="3">
    <location>
        <begin position="129"/>
        <end position="162"/>
    </location>
</feature>
<feature type="repeat" description="TPR" evidence="3">
    <location>
        <begin position="197"/>
        <end position="230"/>
    </location>
</feature>
<dbReference type="SUPFAM" id="SSF52540">
    <property type="entry name" value="P-loop containing nucleoside triphosphate hydrolases"/>
    <property type="match status" value="1"/>
</dbReference>
<dbReference type="InterPro" id="IPR027417">
    <property type="entry name" value="P-loop_NTPase"/>
</dbReference>
<dbReference type="SMART" id="SM00028">
    <property type="entry name" value="TPR"/>
    <property type="match status" value="7"/>
</dbReference>
<dbReference type="Gene3D" id="1.10.8.60">
    <property type="match status" value="1"/>
</dbReference>
<dbReference type="InterPro" id="IPR019734">
    <property type="entry name" value="TPR_rpt"/>
</dbReference>
<feature type="region of interest" description="Disordered" evidence="4">
    <location>
        <begin position="1"/>
        <end position="26"/>
    </location>
</feature>
<feature type="repeat" description="TPR" evidence="3">
    <location>
        <begin position="27"/>
        <end position="60"/>
    </location>
</feature>
<dbReference type="AlphaFoldDB" id="A0AAU7C6C3"/>
<gene>
    <name evidence="6" type="ORF">V5E97_21545</name>
</gene>
<dbReference type="InterPro" id="IPR050498">
    <property type="entry name" value="Ycf3"/>
</dbReference>
<accession>A0AAU7C6C3</accession>
<dbReference type="Gene3D" id="1.25.40.10">
    <property type="entry name" value="Tetratricopeptide repeat domain"/>
    <property type="match status" value="3"/>
</dbReference>
<dbReference type="EMBL" id="CP155447">
    <property type="protein sequence ID" value="XBH00937.1"/>
    <property type="molecule type" value="Genomic_DNA"/>
</dbReference>
<dbReference type="GO" id="GO:0016887">
    <property type="term" value="F:ATP hydrolysis activity"/>
    <property type="evidence" value="ECO:0007669"/>
    <property type="project" value="InterPro"/>
</dbReference>
<dbReference type="GO" id="GO:0046813">
    <property type="term" value="P:receptor-mediated virion attachment to host cell"/>
    <property type="evidence" value="ECO:0007669"/>
    <property type="project" value="TreeGrafter"/>
</dbReference>
<dbReference type="Gene3D" id="3.40.50.300">
    <property type="entry name" value="P-loop containing nucleotide triphosphate hydrolases"/>
    <property type="match status" value="1"/>
</dbReference>
<feature type="domain" description="AAA+ ATPase" evidence="5">
    <location>
        <begin position="500"/>
        <end position="629"/>
    </location>
</feature>
<reference evidence="6" key="1">
    <citation type="submission" date="2024-05" db="EMBL/GenBank/DDBJ databases">
        <title>Planctomycetes of the genus Singulisphaera possess chitinolytic capabilities.</title>
        <authorList>
            <person name="Ivanova A."/>
        </authorList>
    </citation>
    <scope>NUCLEOTIDE SEQUENCE</scope>
    <source>
        <strain evidence="6">Ch08T</strain>
    </source>
</reference>
<keyword evidence="1" id="KW-0677">Repeat</keyword>
<dbReference type="Pfam" id="PF13432">
    <property type="entry name" value="TPR_16"/>
    <property type="match status" value="1"/>
</dbReference>
<dbReference type="Pfam" id="PF13414">
    <property type="entry name" value="TPR_11"/>
    <property type="match status" value="1"/>
</dbReference>
<dbReference type="PANTHER" id="PTHR44858">
    <property type="entry name" value="TETRATRICOPEPTIDE REPEAT PROTEIN 6"/>
    <property type="match status" value="1"/>
</dbReference>
<dbReference type="PROSITE" id="PS50005">
    <property type="entry name" value="TPR"/>
    <property type="match status" value="5"/>
</dbReference>
<dbReference type="InterPro" id="IPR011990">
    <property type="entry name" value="TPR-like_helical_dom_sf"/>
</dbReference>
<feature type="repeat" description="TPR" evidence="3">
    <location>
        <begin position="163"/>
        <end position="196"/>
    </location>
</feature>
<dbReference type="RefSeq" id="WP_406693619.1">
    <property type="nucleotide sequence ID" value="NZ_CP155447.1"/>
</dbReference>
<dbReference type="InterPro" id="IPR003593">
    <property type="entry name" value="AAA+_ATPase"/>
</dbReference>
<dbReference type="PANTHER" id="PTHR44858:SF1">
    <property type="entry name" value="UDP-N-ACETYLGLUCOSAMINE--PEPTIDE N-ACETYLGLUCOSAMINYLTRANSFERASE SPINDLY-RELATED"/>
    <property type="match status" value="1"/>
</dbReference>
<feature type="repeat" description="TPR" evidence="3">
    <location>
        <begin position="61"/>
        <end position="94"/>
    </location>
</feature>
<evidence type="ECO:0000256" key="1">
    <source>
        <dbReference type="ARBA" id="ARBA00022737"/>
    </source>
</evidence>
<dbReference type="Pfam" id="PF00004">
    <property type="entry name" value="AAA"/>
    <property type="match status" value="1"/>
</dbReference>
<sequence length="716" mass="79789">METPSEVGVGDGERQAPAMEPPAPVTPEALVEQGNARLSRGELDRAIEDFDAAIRLHPENAAAHFGRGRAWLSKAEYARAIRDFDEAARLEPDNSLPFGFRATARHFQADFAEAVVDYDRAIGLNPQLAWLYNGRGTSLHSLEDYLAAIADYTKALALDPNLAATYRNRGMAHHADNEFDAAIADFSEAIRIGPENVENYLNRASARYDAEDYELAIADYGEAIRLGPRLAKGYRGRARAYEALGREDEADADRDRAKQLDDEDTSNEVAMQERKPQLDSLIRSHFEPTPPDDLTITERQFPHRVRADLQRAVDRTFDGQATVLFFCGVSKRHNYEGISLTGLLFRDWNDPAQAVPPLYEEVDIGEDEPVRCLRNGLWLLETDGTRYVVFLEQHSNYGRAEGLRLQVATTNDPDGFRVAQEFFKRLEESVVKAESYRGKILSLQHNEDYSGRSSGILVHKLAHVHRDQVILPARTLALLERNVIRFADLRARLNALGLATKKGVLFYGPPGTGKTHTIHYLAGALAGHTTLLITAEQVGLLDEYLTLARLLQPSIVVIEDVDLIARDRTRMESPCEEVLLNKLLNEMDGLRPDAEILFVLTTNRPEALEAALASRPGRVDQAIEFPLPDGEGREKLVRLYARGVGVHDELVQATVQRTEGVSASFIKELMRRSAQFHLERDGSGCLVREDVEAALEELLFSGGSLNRKLLGGRIEG</sequence>
<organism evidence="6">
    <name type="scientific">Singulisphaera sp. Ch08</name>
    <dbReference type="NCBI Taxonomy" id="3120278"/>
    <lineage>
        <taxon>Bacteria</taxon>
        <taxon>Pseudomonadati</taxon>
        <taxon>Planctomycetota</taxon>
        <taxon>Planctomycetia</taxon>
        <taxon>Isosphaerales</taxon>
        <taxon>Isosphaeraceae</taxon>
        <taxon>Singulisphaera</taxon>
    </lineage>
</organism>